<accession>A0A1Q2CDX5</accession>
<protein>
    <submittedName>
        <fullName evidence="1">Uncharacterized protein</fullName>
    </submittedName>
</protein>
<organism evidence="1 2">
    <name type="scientific">Tessaracoccus flavus</name>
    <dbReference type="NCBI Taxonomy" id="1610493"/>
    <lineage>
        <taxon>Bacteria</taxon>
        <taxon>Bacillati</taxon>
        <taxon>Actinomycetota</taxon>
        <taxon>Actinomycetes</taxon>
        <taxon>Propionibacteriales</taxon>
        <taxon>Propionibacteriaceae</taxon>
        <taxon>Tessaracoccus</taxon>
    </lineage>
</organism>
<dbReference type="Proteomes" id="UP000188324">
    <property type="component" value="Chromosome"/>
</dbReference>
<gene>
    <name evidence="1" type="ORF">RPIT_05280</name>
</gene>
<dbReference type="AlphaFoldDB" id="A0A1Q2CDX5"/>
<evidence type="ECO:0000313" key="2">
    <source>
        <dbReference type="Proteomes" id="UP000188324"/>
    </source>
</evidence>
<name>A0A1Q2CDX5_9ACTN</name>
<evidence type="ECO:0000313" key="1">
    <source>
        <dbReference type="EMBL" id="AQP44297.1"/>
    </source>
</evidence>
<dbReference type="EMBL" id="CP019605">
    <property type="protein sequence ID" value="AQP44297.1"/>
    <property type="molecule type" value="Genomic_DNA"/>
</dbReference>
<dbReference type="STRING" id="1610493.RPIT_05280"/>
<reference evidence="1 2" key="1">
    <citation type="journal article" date="2016" name="Int. J. Syst. Evol. Microbiol.">
        <title>Tessaracoccus flavus sp. nov., isolated from the drainage system of a lindane-producing factory.</title>
        <authorList>
            <person name="Kumari R."/>
            <person name="Singh P."/>
            <person name="Schumann P."/>
            <person name="Lal R."/>
        </authorList>
    </citation>
    <scope>NUCLEOTIDE SEQUENCE [LARGE SCALE GENOMIC DNA]</scope>
    <source>
        <strain evidence="1 2">RP1T</strain>
    </source>
</reference>
<dbReference type="OrthoDB" id="3733883at2"/>
<sequence length="263" mass="28770">MKPIGSQRGSQRFVRLLLALVLGVAAAVVALPAQAVDVYTTPGKHNHNGRLWNTECEMYSSNVERCRTDIWAYTVVLEGGRYVERAGWAFNNLTYKKSPRATWEAWSPLVTPGVHDVDGRLWKTECDTSWTGGNACRSMIFATVVEADGDSFKTTTKYVFNNIVHLSPVPCPVSQQLLRSGTNRSDAVIQGCERSAADTSWTAVDFSIAGADDEIVMATALFRLGSDGWIYKAHNGFASSGFCGWATAMKAPADLADHFPYCS</sequence>
<dbReference type="RefSeq" id="WP_077341312.1">
    <property type="nucleotide sequence ID" value="NZ_CP019605.1"/>
</dbReference>
<keyword evidence="2" id="KW-1185">Reference proteome</keyword>
<proteinExistence type="predicted"/>
<dbReference type="KEGG" id="tfl:RPIT_05280"/>